<evidence type="ECO:0000313" key="1">
    <source>
        <dbReference type="EMBL" id="TMQ71641.1"/>
    </source>
</evidence>
<dbReference type="EMBL" id="VBPA01000110">
    <property type="protein sequence ID" value="TMQ71641.1"/>
    <property type="molecule type" value="Genomic_DNA"/>
</dbReference>
<protein>
    <submittedName>
        <fullName evidence="1">Uncharacterized protein</fullName>
    </submittedName>
</protein>
<proteinExistence type="predicted"/>
<reference evidence="1 2" key="1">
    <citation type="journal article" date="2019" name="Nat. Microbiol.">
        <title>Mediterranean grassland soil C-N compound turnover is dependent on rainfall and depth, and is mediated by genomically divergent microorganisms.</title>
        <authorList>
            <person name="Diamond S."/>
            <person name="Andeer P.F."/>
            <person name="Li Z."/>
            <person name="Crits-Christoph A."/>
            <person name="Burstein D."/>
            <person name="Anantharaman K."/>
            <person name="Lane K.R."/>
            <person name="Thomas B.C."/>
            <person name="Pan C."/>
            <person name="Northen T.R."/>
            <person name="Banfield J.F."/>
        </authorList>
    </citation>
    <scope>NUCLEOTIDE SEQUENCE [LARGE SCALE GENOMIC DNA]</scope>
    <source>
        <strain evidence="1">WS_10</strain>
    </source>
</reference>
<sequence length="109" mass="11205">MLAALALAIALTAVVGCTMIGDSMTGVRLKADGATGCIKDCNDTYKAAFDAEQKLHDANIEACQALSQPDKATCLDDEAARHEAAMTALSAAKTDCQNDCHRQGSGTAG</sequence>
<dbReference type="Proteomes" id="UP000319836">
    <property type="component" value="Unassembled WGS sequence"/>
</dbReference>
<dbReference type="AlphaFoldDB" id="A0A538U6Y4"/>
<accession>A0A538U6Y4</accession>
<evidence type="ECO:0000313" key="2">
    <source>
        <dbReference type="Proteomes" id="UP000319836"/>
    </source>
</evidence>
<organism evidence="1 2">
    <name type="scientific">Eiseniibacteriota bacterium</name>
    <dbReference type="NCBI Taxonomy" id="2212470"/>
    <lineage>
        <taxon>Bacteria</taxon>
        <taxon>Candidatus Eiseniibacteriota</taxon>
    </lineage>
</organism>
<gene>
    <name evidence="1" type="ORF">E6K80_04905</name>
</gene>
<comment type="caution">
    <text evidence="1">The sequence shown here is derived from an EMBL/GenBank/DDBJ whole genome shotgun (WGS) entry which is preliminary data.</text>
</comment>
<name>A0A538U6Y4_UNCEI</name>